<dbReference type="CDD" id="cd07892">
    <property type="entry name" value="PolyPPase_VTC2-3_like"/>
    <property type="match status" value="1"/>
</dbReference>
<evidence type="ECO:0000256" key="2">
    <source>
        <dbReference type="ARBA" id="ARBA00022554"/>
    </source>
</evidence>
<dbReference type="CDD" id="cd14480">
    <property type="entry name" value="SPX_VTC2_like"/>
    <property type="match status" value="1"/>
</dbReference>
<comment type="caution">
    <text evidence="9">The sequence shown here is derived from an EMBL/GenBank/DDBJ whole genome shotgun (WGS) entry which is preliminary data.</text>
</comment>
<name>A0A010RKX5_9PEZI</name>
<keyword evidence="3 7" id="KW-0812">Transmembrane</keyword>
<keyword evidence="2" id="KW-0926">Vacuole</keyword>
<keyword evidence="4 7" id="KW-1133">Transmembrane helix</keyword>
<dbReference type="InterPro" id="IPR004331">
    <property type="entry name" value="SPX_dom"/>
</dbReference>
<dbReference type="PANTHER" id="PTHR46140:SF2">
    <property type="entry name" value="VACUOLAR TRANSPORTER CHAPERONE 3 COMPLEX SUBUNIT 3-RELATED"/>
    <property type="match status" value="1"/>
</dbReference>
<evidence type="ECO:0000313" key="9">
    <source>
        <dbReference type="EMBL" id="EXF78544.1"/>
    </source>
</evidence>
<feature type="region of interest" description="Disordered" evidence="6">
    <location>
        <begin position="722"/>
        <end position="760"/>
    </location>
</feature>
<feature type="domain" description="SPX" evidence="8">
    <location>
        <begin position="160"/>
        <end position="321"/>
    </location>
</feature>
<feature type="compositionally biased region" description="Basic and acidic residues" evidence="6">
    <location>
        <begin position="260"/>
        <end position="269"/>
    </location>
</feature>
<dbReference type="FunFam" id="3.20.100.30:FF:000002">
    <property type="entry name" value="Vacuolar transporter chaperone"/>
    <property type="match status" value="1"/>
</dbReference>
<feature type="region of interest" description="Disordered" evidence="6">
    <location>
        <begin position="244"/>
        <end position="269"/>
    </location>
</feature>
<dbReference type="InterPro" id="IPR051572">
    <property type="entry name" value="VTC_Complex_Subunit"/>
</dbReference>
<dbReference type="Gene3D" id="3.20.100.30">
    <property type="entry name" value="VTC, catalytic tunnel domain"/>
    <property type="match status" value="1"/>
</dbReference>
<dbReference type="STRING" id="1445577.A0A010RKX5"/>
<organism evidence="9 10">
    <name type="scientific">Colletotrichum fioriniae PJ7</name>
    <dbReference type="NCBI Taxonomy" id="1445577"/>
    <lineage>
        <taxon>Eukaryota</taxon>
        <taxon>Fungi</taxon>
        <taxon>Dikarya</taxon>
        <taxon>Ascomycota</taxon>
        <taxon>Pezizomycotina</taxon>
        <taxon>Sordariomycetes</taxon>
        <taxon>Hypocreomycetidae</taxon>
        <taxon>Glomerellales</taxon>
        <taxon>Glomerellaceae</taxon>
        <taxon>Colletotrichum</taxon>
        <taxon>Colletotrichum acutatum species complex</taxon>
    </lineage>
</organism>
<reference evidence="9 10" key="1">
    <citation type="submission" date="2014-02" db="EMBL/GenBank/DDBJ databases">
        <title>The genome sequence of Colletotrichum fioriniae PJ7.</title>
        <authorList>
            <person name="Baroncelli R."/>
            <person name="Thon M.R."/>
        </authorList>
    </citation>
    <scope>NUCLEOTIDE SEQUENCE [LARGE SCALE GENOMIC DNA]</scope>
    <source>
        <strain evidence="9 10">PJ7</strain>
    </source>
</reference>
<keyword evidence="10" id="KW-1185">Reference proteome</keyword>
<feature type="compositionally biased region" description="Polar residues" evidence="6">
    <location>
        <begin position="729"/>
        <end position="760"/>
    </location>
</feature>
<feature type="transmembrane region" description="Helical" evidence="7">
    <location>
        <begin position="886"/>
        <end position="906"/>
    </location>
</feature>
<dbReference type="GO" id="GO:0033254">
    <property type="term" value="C:vacuolar transporter chaperone complex"/>
    <property type="evidence" value="ECO:0007669"/>
    <property type="project" value="TreeGrafter"/>
</dbReference>
<evidence type="ECO:0000256" key="6">
    <source>
        <dbReference type="SAM" id="MobiDB-lite"/>
    </source>
</evidence>
<evidence type="ECO:0000313" key="10">
    <source>
        <dbReference type="Proteomes" id="UP000020467"/>
    </source>
</evidence>
<dbReference type="InterPro" id="IPR042267">
    <property type="entry name" value="VTC_sf"/>
</dbReference>
<dbReference type="InterPro" id="IPR003807">
    <property type="entry name" value="DUF202"/>
</dbReference>
<evidence type="ECO:0000259" key="8">
    <source>
        <dbReference type="PROSITE" id="PS51382"/>
    </source>
</evidence>
<dbReference type="Pfam" id="PF02656">
    <property type="entry name" value="DUF202"/>
    <property type="match status" value="1"/>
</dbReference>
<dbReference type="AlphaFoldDB" id="A0A010RKX5"/>
<evidence type="ECO:0000256" key="3">
    <source>
        <dbReference type="ARBA" id="ARBA00022692"/>
    </source>
</evidence>
<evidence type="ECO:0000256" key="7">
    <source>
        <dbReference type="SAM" id="Phobius"/>
    </source>
</evidence>
<gene>
    <name evidence="9" type="ORF">CFIO01_12978</name>
</gene>
<dbReference type="KEGG" id="cfj:CFIO01_12978"/>
<feature type="region of interest" description="Disordered" evidence="6">
    <location>
        <begin position="115"/>
        <end position="136"/>
    </location>
</feature>
<dbReference type="EMBL" id="JARH01000629">
    <property type="protein sequence ID" value="EXF78544.1"/>
    <property type="molecule type" value="Genomic_DNA"/>
</dbReference>
<dbReference type="GO" id="GO:0000329">
    <property type="term" value="C:fungal-type vacuole membrane"/>
    <property type="evidence" value="ECO:0007669"/>
    <property type="project" value="TreeGrafter"/>
</dbReference>
<dbReference type="Proteomes" id="UP000020467">
    <property type="component" value="Unassembled WGS sequence"/>
</dbReference>
<protein>
    <submittedName>
        <fullName evidence="9">VTC domain-containing protein</fullName>
    </submittedName>
</protein>
<dbReference type="InterPro" id="IPR018966">
    <property type="entry name" value="VTC_domain"/>
</dbReference>
<dbReference type="PROSITE" id="PS51382">
    <property type="entry name" value="SPX"/>
    <property type="match status" value="1"/>
</dbReference>
<proteinExistence type="predicted"/>
<accession>A0A010RKX5</accession>
<evidence type="ECO:0000256" key="4">
    <source>
        <dbReference type="ARBA" id="ARBA00022989"/>
    </source>
</evidence>
<dbReference type="OrthoDB" id="6493944at2759"/>
<sequence length="937" mass="106515">MAAALRNGTVELCGAGTGKWWGRASNTGQASPSCRLGAVSTSALELDDKNLLDGKSRKNQERSKEAKDVGFRSIYPVARQPHQSALPRYTRTRSLFFSSHDLPLRSTRPRFSTTRLPSPYLCHPREPQALSTPDVPYRSDCSDTLADSNLDPYLPPTVAMRFGKTLRLAVYAPWKDKYIDYAKLKSLLREDKYDDEDVAWTEDDENRFCDEIFNGQLEKVAAFQEQTFKALKDRVEAAFEKLKELAPPTSEEDEGAENNQIKKPDAATAQKLKDIETELDKITTEISELKKYSNINYTGFLKIVKKHDRKRGDRYKVRPMMQLSLAKRPFNSEQGYSPLLNKLSIMYYAIRQQLDDGAGDAQPLDLESQGETRHGERYTAHKFWVHPDNLLEVKTYIMRRLPALVYSEQSAKELDGSNDPTITSLYFDNSKFDLYGKKVERKAEASSLRVRWYGQLSAKPELFLEQKIVGEQGSSEERKFPIKDKYIKPFIDGTYKMEKTVEKMERQGQQAEVVENFKSTVESLQGFMQENKLQPVLRANYVRTAFQKPADDRVRISIDTEVAFIREDTLDRDRPCRDPAEWHRLDIDGRNLTYPFKDINQSEVSRFPYAILEIKLKEDPNRKRPAWITDLMASHLVHPTPRFSKFVHGIASLFEDFVNNLPFWLSDLEADIRKDPQVAFEAEEQRKAQRAEDEQAVGSFLGNKVSSYKISKSSPAGQSYLANRMAAESSRSQSRPVNDESQQSSSRQNGEGSNGQQRSYGTLSSVLPGFSLSKYSQARRAQKNQQQLPEGVVEPTEWIKNSGELKIEPKVWLANERTFLKWQHICILLGALAVSLYTAAGENFLAEVMGIVYICIAVFAGVWGYGMMRLRRKMIIGRSGKDFDNLVGPLIISIALMAALVINFVLAYRSAIERMEAAKEVLNGGNATGEPIRQELI</sequence>
<evidence type="ECO:0000256" key="1">
    <source>
        <dbReference type="ARBA" id="ARBA00004128"/>
    </source>
</evidence>
<dbReference type="Pfam" id="PF09359">
    <property type="entry name" value="VTC"/>
    <property type="match status" value="1"/>
</dbReference>
<comment type="subcellular location">
    <subcellularLocation>
        <location evidence="1">Vacuole membrane</location>
        <topology evidence="1">Multi-pass membrane protein</topology>
    </subcellularLocation>
</comment>
<dbReference type="GO" id="GO:0006799">
    <property type="term" value="P:polyphosphate biosynthetic process"/>
    <property type="evidence" value="ECO:0007669"/>
    <property type="project" value="UniProtKB-ARBA"/>
</dbReference>
<dbReference type="eggNOG" id="KOG4580">
    <property type="taxonomic scope" value="Eukaryota"/>
</dbReference>
<feature type="transmembrane region" description="Helical" evidence="7">
    <location>
        <begin position="844"/>
        <end position="866"/>
    </location>
</feature>
<evidence type="ECO:0000256" key="5">
    <source>
        <dbReference type="ARBA" id="ARBA00023136"/>
    </source>
</evidence>
<dbReference type="eggNOG" id="KOG1161">
    <property type="taxonomic scope" value="Eukaryota"/>
</dbReference>
<keyword evidence="5 7" id="KW-0472">Membrane</keyword>
<dbReference type="HOGENOM" id="CLU_009308_2_0_1"/>
<dbReference type="PANTHER" id="PTHR46140">
    <property type="entry name" value="VACUOLAR TRANSPORTER CHAPERONE 1-RELATED"/>
    <property type="match status" value="1"/>
</dbReference>